<gene>
    <name evidence="3" type="ORF">BN1086_02069</name>
</gene>
<feature type="compositionally biased region" description="Basic and acidic residues" evidence="1">
    <location>
        <begin position="115"/>
        <end position="127"/>
    </location>
</feature>
<reference evidence="3" key="1">
    <citation type="submission" date="2014-06" db="EMBL/GenBank/DDBJ databases">
        <authorList>
            <person name="Urmite Genomes Urmite Genomes"/>
        </authorList>
    </citation>
    <scope>NUCLEOTIDE SEQUENCE</scope>
</reference>
<protein>
    <submittedName>
        <fullName evidence="3">Uncharacterized protein</fullName>
    </submittedName>
</protein>
<dbReference type="EMBL" id="LK931336">
    <property type="protein sequence ID" value="CDZ83936.1"/>
    <property type="molecule type" value="Genomic_DNA"/>
</dbReference>
<keyword evidence="2" id="KW-1133">Transmembrane helix</keyword>
<dbReference type="AlphaFoldDB" id="A0A078LFU4"/>
<name>A0A078LFU4_CITKO</name>
<sequence>MSTICLAAQRSFTTGEAVYFAWRLPAPQKVLFRAMMWLLTLCTFIITGLYAHIYWNCQHPTPEPKPTKVENPDTRLSEMHYVYISKPFPQPVPKPAPAPQALPPLQDEAPVSQDSDWRQAPEGDLSDRALPGAEEQTPSLKARFLQALQEQKEDYQQGKIPEPPDD</sequence>
<evidence type="ECO:0000313" key="3">
    <source>
        <dbReference type="EMBL" id="CDZ83936.1"/>
    </source>
</evidence>
<keyword evidence="2" id="KW-0812">Transmembrane</keyword>
<organism evidence="3">
    <name type="scientific">Citrobacter koseri</name>
    <name type="common">Citrobacter diversus</name>
    <dbReference type="NCBI Taxonomy" id="545"/>
    <lineage>
        <taxon>Bacteria</taxon>
        <taxon>Pseudomonadati</taxon>
        <taxon>Pseudomonadota</taxon>
        <taxon>Gammaproteobacteria</taxon>
        <taxon>Enterobacterales</taxon>
        <taxon>Enterobacteriaceae</taxon>
        <taxon>Citrobacter</taxon>
    </lineage>
</organism>
<feature type="region of interest" description="Disordered" evidence="1">
    <location>
        <begin position="87"/>
        <end position="166"/>
    </location>
</feature>
<dbReference type="RefSeq" id="WP_200075440.1">
    <property type="nucleotide sequence ID" value="NZ_JADVIJ010000001.1"/>
</dbReference>
<evidence type="ECO:0000256" key="1">
    <source>
        <dbReference type="SAM" id="MobiDB-lite"/>
    </source>
</evidence>
<proteinExistence type="predicted"/>
<keyword evidence="2" id="KW-0472">Membrane</keyword>
<dbReference type="PATRIC" id="fig|545.12.peg.2086"/>
<feature type="compositionally biased region" description="Pro residues" evidence="1">
    <location>
        <begin position="88"/>
        <end position="102"/>
    </location>
</feature>
<feature type="transmembrane region" description="Helical" evidence="2">
    <location>
        <begin position="30"/>
        <end position="55"/>
    </location>
</feature>
<evidence type="ECO:0000256" key="2">
    <source>
        <dbReference type="SAM" id="Phobius"/>
    </source>
</evidence>
<accession>A0A078LFU4</accession>